<dbReference type="EMBL" id="QJKJ01001266">
    <property type="protein sequence ID" value="RDY08485.1"/>
    <property type="molecule type" value="Genomic_DNA"/>
</dbReference>
<reference evidence="1" key="1">
    <citation type="submission" date="2018-05" db="EMBL/GenBank/DDBJ databases">
        <title>Draft genome of Mucuna pruriens seed.</title>
        <authorList>
            <person name="Nnadi N.E."/>
            <person name="Vos R."/>
            <person name="Hasami M.H."/>
            <person name="Devisetty U.K."/>
            <person name="Aguiy J.C."/>
        </authorList>
    </citation>
    <scope>NUCLEOTIDE SEQUENCE [LARGE SCALE GENOMIC DNA]</scope>
    <source>
        <strain evidence="1">JCA_2017</strain>
    </source>
</reference>
<dbReference type="Proteomes" id="UP000257109">
    <property type="component" value="Unassembled WGS sequence"/>
</dbReference>
<proteinExistence type="predicted"/>
<evidence type="ECO:0000313" key="1">
    <source>
        <dbReference type="EMBL" id="RDY08485.1"/>
    </source>
</evidence>
<evidence type="ECO:0000313" key="2">
    <source>
        <dbReference type="Proteomes" id="UP000257109"/>
    </source>
</evidence>
<organism evidence="1 2">
    <name type="scientific">Mucuna pruriens</name>
    <name type="common">Velvet bean</name>
    <name type="synonym">Dolichos pruriens</name>
    <dbReference type="NCBI Taxonomy" id="157652"/>
    <lineage>
        <taxon>Eukaryota</taxon>
        <taxon>Viridiplantae</taxon>
        <taxon>Streptophyta</taxon>
        <taxon>Embryophyta</taxon>
        <taxon>Tracheophyta</taxon>
        <taxon>Spermatophyta</taxon>
        <taxon>Magnoliopsida</taxon>
        <taxon>eudicotyledons</taxon>
        <taxon>Gunneridae</taxon>
        <taxon>Pentapetalae</taxon>
        <taxon>rosids</taxon>
        <taxon>fabids</taxon>
        <taxon>Fabales</taxon>
        <taxon>Fabaceae</taxon>
        <taxon>Papilionoideae</taxon>
        <taxon>50 kb inversion clade</taxon>
        <taxon>NPAAA clade</taxon>
        <taxon>indigoferoid/millettioid clade</taxon>
        <taxon>Phaseoleae</taxon>
        <taxon>Mucuna</taxon>
    </lineage>
</organism>
<feature type="non-terminal residue" evidence="1">
    <location>
        <position position="1"/>
    </location>
</feature>
<name>A0A371I0A3_MUCPR</name>
<accession>A0A371I0A3</accession>
<comment type="caution">
    <text evidence="1">The sequence shown here is derived from an EMBL/GenBank/DDBJ whole genome shotgun (WGS) entry which is preliminary data.</text>
</comment>
<keyword evidence="2" id="KW-1185">Reference proteome</keyword>
<sequence>MNYLDELKVAYTSYMLLTYKEWRCRKFKEWLRHELKRMIIPMAIQGFPELVEKAKVVDHLECSSRLGKTLGTGSFDSIKDIRRRNHTVGYMISRGIPDLNNT</sequence>
<dbReference type="AlphaFoldDB" id="A0A371I0A3"/>
<protein>
    <submittedName>
        <fullName evidence="1">Uncharacterized protein</fullName>
    </submittedName>
</protein>
<gene>
    <name evidence="1" type="ORF">CR513_07276</name>
</gene>